<accession>A0ABW2SFU0</accession>
<keyword evidence="1" id="KW-1133">Transmembrane helix</keyword>
<name>A0ABW2SFU0_9BURK</name>
<keyword evidence="3" id="KW-1185">Reference proteome</keyword>
<sequence>MPSDDDAQDSMYDLPPAAQLLPPSAAEADDLAANEAVLAAFPEQVGFVRQAQRRAWWARPAVRWGLGVLSLLLCAGLLLQWVLFERDRIAALRPDLRPALETLCQPLGCQIEPLRLVQALSIDSTTLARRGNGRYALEVVLRNASVFELAMPALELSLTDVRDQLLLRRVILPAELPVAPATVPANNTLTLRIDVLIDGPAGDALAGYRTLVFYP</sequence>
<comment type="caution">
    <text evidence="2">The sequence shown here is derived from an EMBL/GenBank/DDBJ whole genome shotgun (WGS) entry which is preliminary data.</text>
</comment>
<keyword evidence="1" id="KW-0472">Membrane</keyword>
<dbReference type="Proteomes" id="UP001596457">
    <property type="component" value="Unassembled WGS sequence"/>
</dbReference>
<keyword evidence="1" id="KW-0812">Transmembrane</keyword>
<organism evidence="2 3">
    <name type="scientific">Hydrogenophaga defluvii</name>
    <dbReference type="NCBI Taxonomy" id="249410"/>
    <lineage>
        <taxon>Bacteria</taxon>
        <taxon>Pseudomonadati</taxon>
        <taxon>Pseudomonadota</taxon>
        <taxon>Betaproteobacteria</taxon>
        <taxon>Burkholderiales</taxon>
        <taxon>Comamonadaceae</taxon>
        <taxon>Hydrogenophaga</taxon>
    </lineage>
</organism>
<reference evidence="3" key="1">
    <citation type="journal article" date="2019" name="Int. J. Syst. Evol. Microbiol.">
        <title>The Global Catalogue of Microorganisms (GCM) 10K type strain sequencing project: providing services to taxonomists for standard genome sequencing and annotation.</title>
        <authorList>
            <consortium name="The Broad Institute Genomics Platform"/>
            <consortium name="The Broad Institute Genome Sequencing Center for Infectious Disease"/>
            <person name="Wu L."/>
            <person name="Ma J."/>
        </authorList>
    </citation>
    <scope>NUCLEOTIDE SEQUENCE [LARGE SCALE GENOMIC DNA]</scope>
    <source>
        <strain evidence="3">CCUG 53903</strain>
    </source>
</reference>
<evidence type="ECO:0000313" key="3">
    <source>
        <dbReference type="Proteomes" id="UP001596457"/>
    </source>
</evidence>
<gene>
    <name evidence="2" type="ORF">ACFQU0_18400</name>
</gene>
<protein>
    <submittedName>
        <fullName evidence="2">DUF3426 domain-containing protein</fullName>
    </submittedName>
</protein>
<proteinExistence type="predicted"/>
<dbReference type="RefSeq" id="WP_382203547.1">
    <property type="nucleotide sequence ID" value="NZ_JBHTBZ010000068.1"/>
</dbReference>
<dbReference type="InterPro" id="IPR021834">
    <property type="entry name" value="DUF3426"/>
</dbReference>
<evidence type="ECO:0000256" key="1">
    <source>
        <dbReference type="SAM" id="Phobius"/>
    </source>
</evidence>
<dbReference type="Pfam" id="PF11906">
    <property type="entry name" value="DUF3426"/>
    <property type="match status" value="1"/>
</dbReference>
<dbReference type="EMBL" id="JBHTBZ010000068">
    <property type="protein sequence ID" value="MFC7462401.1"/>
    <property type="molecule type" value="Genomic_DNA"/>
</dbReference>
<evidence type="ECO:0000313" key="2">
    <source>
        <dbReference type="EMBL" id="MFC7462401.1"/>
    </source>
</evidence>
<feature type="transmembrane region" description="Helical" evidence="1">
    <location>
        <begin position="64"/>
        <end position="84"/>
    </location>
</feature>